<sequence>MSPTHYLEKRYKKAVLFQLSKFKKEGYSIQALTYTCFR</sequence>
<organism evidence="1">
    <name type="scientific">Arundo donax</name>
    <name type="common">Giant reed</name>
    <name type="synonym">Donax arundinaceus</name>
    <dbReference type="NCBI Taxonomy" id="35708"/>
    <lineage>
        <taxon>Eukaryota</taxon>
        <taxon>Viridiplantae</taxon>
        <taxon>Streptophyta</taxon>
        <taxon>Embryophyta</taxon>
        <taxon>Tracheophyta</taxon>
        <taxon>Spermatophyta</taxon>
        <taxon>Magnoliopsida</taxon>
        <taxon>Liliopsida</taxon>
        <taxon>Poales</taxon>
        <taxon>Poaceae</taxon>
        <taxon>PACMAD clade</taxon>
        <taxon>Arundinoideae</taxon>
        <taxon>Arundineae</taxon>
        <taxon>Arundo</taxon>
    </lineage>
</organism>
<reference evidence="1" key="2">
    <citation type="journal article" date="2015" name="Data Brief">
        <title>Shoot transcriptome of the giant reed, Arundo donax.</title>
        <authorList>
            <person name="Barrero R.A."/>
            <person name="Guerrero F.D."/>
            <person name="Moolhuijzen P."/>
            <person name="Goolsby J.A."/>
            <person name="Tidwell J."/>
            <person name="Bellgard S.E."/>
            <person name="Bellgard M.I."/>
        </authorList>
    </citation>
    <scope>NUCLEOTIDE SEQUENCE</scope>
    <source>
        <tissue evidence="1">Shoot tissue taken approximately 20 cm above the soil surface</tissue>
    </source>
</reference>
<evidence type="ECO:0000313" key="1">
    <source>
        <dbReference type="EMBL" id="JAE32644.1"/>
    </source>
</evidence>
<protein>
    <submittedName>
        <fullName evidence="1">Uncharacterized protein</fullName>
    </submittedName>
</protein>
<name>A0A0A9HA26_ARUDO</name>
<accession>A0A0A9HA26</accession>
<reference evidence="1" key="1">
    <citation type="submission" date="2014-09" db="EMBL/GenBank/DDBJ databases">
        <authorList>
            <person name="Magalhaes I.L.F."/>
            <person name="Oliveira U."/>
            <person name="Santos F.R."/>
            <person name="Vidigal T.H.D.A."/>
            <person name="Brescovit A.D."/>
            <person name="Santos A.J."/>
        </authorList>
    </citation>
    <scope>NUCLEOTIDE SEQUENCE</scope>
    <source>
        <tissue evidence="1">Shoot tissue taken approximately 20 cm above the soil surface</tissue>
    </source>
</reference>
<dbReference type="AlphaFoldDB" id="A0A0A9HA26"/>
<proteinExistence type="predicted"/>
<dbReference type="EMBL" id="GBRH01165252">
    <property type="protein sequence ID" value="JAE32644.1"/>
    <property type="molecule type" value="Transcribed_RNA"/>
</dbReference>